<name>A0A318JFD3_9BURK</name>
<keyword evidence="1" id="KW-0732">Signal</keyword>
<organism evidence="2 3">
    <name type="scientific">Undibacterium pigrum</name>
    <dbReference type="NCBI Taxonomy" id="401470"/>
    <lineage>
        <taxon>Bacteria</taxon>
        <taxon>Pseudomonadati</taxon>
        <taxon>Pseudomonadota</taxon>
        <taxon>Betaproteobacteria</taxon>
        <taxon>Burkholderiales</taxon>
        <taxon>Oxalobacteraceae</taxon>
        <taxon>Undibacterium</taxon>
    </lineage>
</organism>
<feature type="chain" id="PRO_5016292613" evidence="1">
    <location>
        <begin position="21"/>
        <end position="161"/>
    </location>
</feature>
<evidence type="ECO:0000313" key="2">
    <source>
        <dbReference type="EMBL" id="PXX47316.1"/>
    </source>
</evidence>
<feature type="signal peptide" evidence="1">
    <location>
        <begin position="1"/>
        <end position="20"/>
    </location>
</feature>
<dbReference type="OrthoDB" id="8779060at2"/>
<dbReference type="AlphaFoldDB" id="A0A318JFD3"/>
<proteinExistence type="predicted"/>
<sequence>MRFLRLVLLPLILFSEFASGLTVEAQDKTELVSPVASRFAPMANPFFAREIEFQGRMGDDKIRMHLQPKTEDRDSVEGSYVVAGGKRNQGKKIFLAGEVSGNKLSMEESEDGVDVSGQWDGELKDNVIRGIWQSDDGKVSKEFVLELLPVSKKPTKSRTSK</sequence>
<keyword evidence="3" id="KW-1185">Reference proteome</keyword>
<evidence type="ECO:0000256" key="1">
    <source>
        <dbReference type="SAM" id="SignalP"/>
    </source>
</evidence>
<dbReference type="Proteomes" id="UP000247792">
    <property type="component" value="Unassembled WGS sequence"/>
</dbReference>
<accession>A0A318JFD3</accession>
<evidence type="ECO:0000313" key="3">
    <source>
        <dbReference type="Proteomes" id="UP000247792"/>
    </source>
</evidence>
<protein>
    <submittedName>
        <fullName evidence="2">Uncharacterized protein</fullName>
    </submittedName>
</protein>
<dbReference type="EMBL" id="QJKB01000001">
    <property type="protein sequence ID" value="PXX47316.1"/>
    <property type="molecule type" value="Genomic_DNA"/>
</dbReference>
<reference evidence="2 3" key="1">
    <citation type="submission" date="2018-05" db="EMBL/GenBank/DDBJ databases">
        <title>Genomic Encyclopedia of Type Strains, Phase IV (KMG-IV): sequencing the most valuable type-strain genomes for metagenomic binning, comparative biology and taxonomic classification.</title>
        <authorList>
            <person name="Goeker M."/>
        </authorList>
    </citation>
    <scope>NUCLEOTIDE SEQUENCE [LARGE SCALE GENOMIC DNA]</scope>
    <source>
        <strain evidence="2 3">DSM 19792</strain>
    </source>
</reference>
<gene>
    <name evidence="2" type="ORF">DFR42_101894</name>
</gene>
<comment type="caution">
    <text evidence="2">The sequence shown here is derived from an EMBL/GenBank/DDBJ whole genome shotgun (WGS) entry which is preliminary data.</text>
</comment>